<keyword evidence="3" id="KW-1185">Reference proteome</keyword>
<dbReference type="Pfam" id="PF20064">
    <property type="entry name" value="DUF6463"/>
    <property type="match status" value="1"/>
</dbReference>
<name>A0ABT7ME32_9PSEU</name>
<protein>
    <submittedName>
        <fullName evidence="2">DUF6463 family protein</fullName>
    </submittedName>
</protein>
<feature type="transmembrane region" description="Helical" evidence="1">
    <location>
        <begin position="60"/>
        <end position="80"/>
    </location>
</feature>
<keyword evidence="1" id="KW-0812">Transmembrane</keyword>
<dbReference type="EMBL" id="JASVWF010000006">
    <property type="protein sequence ID" value="MDL5158928.1"/>
    <property type="molecule type" value="Genomic_DNA"/>
</dbReference>
<evidence type="ECO:0000313" key="2">
    <source>
        <dbReference type="EMBL" id="MDL5158928.1"/>
    </source>
</evidence>
<proteinExistence type="predicted"/>
<reference evidence="2 3" key="1">
    <citation type="submission" date="2023-06" db="EMBL/GenBank/DDBJ databases">
        <title>Actinomycetospora Odt1-22.</title>
        <authorList>
            <person name="Supong K."/>
        </authorList>
    </citation>
    <scope>NUCLEOTIDE SEQUENCE [LARGE SCALE GENOMIC DNA]</scope>
    <source>
        <strain evidence="2 3">Odt1-22</strain>
    </source>
</reference>
<dbReference type="InterPro" id="IPR045590">
    <property type="entry name" value="DUF6463"/>
</dbReference>
<organism evidence="2 3">
    <name type="scientific">Actinomycetospora termitidis</name>
    <dbReference type="NCBI Taxonomy" id="3053470"/>
    <lineage>
        <taxon>Bacteria</taxon>
        <taxon>Bacillati</taxon>
        <taxon>Actinomycetota</taxon>
        <taxon>Actinomycetes</taxon>
        <taxon>Pseudonocardiales</taxon>
        <taxon>Pseudonocardiaceae</taxon>
        <taxon>Actinomycetospora</taxon>
    </lineage>
</organism>
<keyword evidence="1" id="KW-1133">Transmembrane helix</keyword>
<evidence type="ECO:0000313" key="3">
    <source>
        <dbReference type="Proteomes" id="UP001231924"/>
    </source>
</evidence>
<comment type="caution">
    <text evidence="2">The sequence shown here is derived from an EMBL/GenBank/DDBJ whole genome shotgun (WGS) entry which is preliminary data.</text>
</comment>
<gene>
    <name evidence="2" type="ORF">QRT03_23370</name>
</gene>
<evidence type="ECO:0000256" key="1">
    <source>
        <dbReference type="SAM" id="Phobius"/>
    </source>
</evidence>
<keyword evidence="1" id="KW-0472">Membrane</keyword>
<accession>A0ABT7ME32</accession>
<dbReference type="RefSeq" id="WP_286055490.1">
    <property type="nucleotide sequence ID" value="NZ_JASVWF010000006.1"/>
</dbReference>
<sequence length="136" mass="14615">MRRSRAAEAGGWMALAFGATHTVLALAMTRDEWARIHREGWWDTTRVRPAEPAALDRSQVLWLSLASFGVPCAALGALVVSTAHAGRPVPRWVGGTLLAWSVPLVVVLPRSPSWLAPVFSTLLLVGAEPRGLSDPS</sequence>
<feature type="transmembrane region" description="Helical" evidence="1">
    <location>
        <begin position="92"/>
        <end position="108"/>
    </location>
</feature>
<dbReference type="Proteomes" id="UP001231924">
    <property type="component" value="Unassembled WGS sequence"/>
</dbReference>